<evidence type="ECO:0000256" key="3">
    <source>
        <dbReference type="SAM" id="SignalP"/>
    </source>
</evidence>
<dbReference type="InterPro" id="IPR015943">
    <property type="entry name" value="WD40/YVTN_repeat-like_dom_sf"/>
</dbReference>
<dbReference type="GO" id="GO:0006006">
    <property type="term" value="P:glucose metabolic process"/>
    <property type="evidence" value="ECO:0007669"/>
    <property type="project" value="UniProtKB-KW"/>
</dbReference>
<evidence type="ECO:0000313" key="5">
    <source>
        <dbReference type="Proteomes" id="UP000676194"/>
    </source>
</evidence>
<feature type="chain" id="PRO_5034322077" evidence="3">
    <location>
        <begin position="27"/>
        <end position="388"/>
    </location>
</feature>
<dbReference type="InterPro" id="IPR019405">
    <property type="entry name" value="Lactonase_7-beta_prop"/>
</dbReference>
<keyword evidence="5" id="KW-1185">Reference proteome</keyword>
<dbReference type="Gene3D" id="2.130.10.10">
    <property type="entry name" value="YVTN repeat-like/Quinoprotein amine dehydrogenase"/>
    <property type="match status" value="1"/>
</dbReference>
<accession>A0A8E6BB18</accession>
<dbReference type="GO" id="GO:0017057">
    <property type="term" value="F:6-phosphogluconolactonase activity"/>
    <property type="evidence" value="ECO:0007669"/>
    <property type="project" value="TreeGrafter"/>
</dbReference>
<dbReference type="EMBL" id="CP074694">
    <property type="protein sequence ID" value="QVL34754.1"/>
    <property type="molecule type" value="Genomic_DNA"/>
</dbReference>
<evidence type="ECO:0000256" key="1">
    <source>
        <dbReference type="ARBA" id="ARBA00005564"/>
    </source>
</evidence>
<dbReference type="AlphaFoldDB" id="A0A8E6BB18"/>
<gene>
    <name evidence="4" type="ORF">KIH39_12840</name>
</gene>
<feature type="signal peptide" evidence="3">
    <location>
        <begin position="1"/>
        <end position="26"/>
    </location>
</feature>
<name>A0A8E6BB18_9BACT</name>
<dbReference type="InterPro" id="IPR050282">
    <property type="entry name" value="Cycloisomerase_2"/>
</dbReference>
<dbReference type="FunFam" id="2.130.10.10:FF:000306">
    <property type="entry name" value="3-carboxymuconate cyclase"/>
    <property type="match status" value="1"/>
</dbReference>
<keyword evidence="2" id="KW-0313">Glucose metabolism</keyword>
<sequence length="388" mass="41670">MSLPRLLFSAVLVCLLTASYTQISWAADAPTWVYFGTYTDNLSKGIYKSELDPATGKLSEPVLVAEATSPSFLAIHPNKKYLYAVSEVSSFNGKKAGAVVSFEIDPKTGMLKELNKASSVGDGPCHLIVDKAGKNVIVANYGGGSCACIPIESDGKLKEATSFHQHAGPVALPKRQGTPHAHSANVSPDGKFVFVADLGLDQIKVYKLDADAGKLTPNDPAFASLAPGAGPRHFAWHPDGKRAYVINEIDMTVTSFDFDVDKGVLTKKQTISTLPKGEMQTPDYKFSTAEVVVHPSGKFLYGSNRTHNTIAMFAIGEDGKLVHLGNQGEGVNIPRNFNIDPSGKWLLVANQEGNTVTVYEIDQKTGKLSGVKQTVKVGHPVCIKFYTP</sequence>
<evidence type="ECO:0000313" key="4">
    <source>
        <dbReference type="EMBL" id="QVL34754.1"/>
    </source>
</evidence>
<dbReference type="InterPro" id="IPR011048">
    <property type="entry name" value="Haem_d1_sf"/>
</dbReference>
<dbReference type="Pfam" id="PF10282">
    <property type="entry name" value="Lactonase"/>
    <property type="match status" value="1"/>
</dbReference>
<proteinExistence type="inferred from homology"/>
<protein>
    <submittedName>
        <fullName evidence="4">Lactonase family protein</fullName>
    </submittedName>
</protein>
<dbReference type="RefSeq" id="WP_213500057.1">
    <property type="nucleotide sequence ID" value="NZ_CP074694.1"/>
</dbReference>
<reference evidence="4" key="1">
    <citation type="submission" date="2021-05" db="EMBL/GenBank/DDBJ databases">
        <title>Complete genome sequence of the cellulolytic planctomycete Telmatocola sphagniphila SP2T and characterization of the first cellulase from planctomycetes.</title>
        <authorList>
            <person name="Rakitin A.L."/>
            <person name="Beletsky A.V."/>
            <person name="Naumoff D.G."/>
            <person name="Kulichevskaya I.S."/>
            <person name="Mardanov A.V."/>
            <person name="Ravin N.V."/>
            <person name="Dedysh S.N."/>
        </authorList>
    </citation>
    <scope>NUCLEOTIDE SEQUENCE</scope>
    <source>
        <strain evidence="4">SP2T</strain>
    </source>
</reference>
<dbReference type="SUPFAM" id="SSF51004">
    <property type="entry name" value="C-terminal (heme d1) domain of cytochrome cd1-nitrite reductase"/>
    <property type="match status" value="1"/>
</dbReference>
<dbReference type="Proteomes" id="UP000676194">
    <property type="component" value="Chromosome"/>
</dbReference>
<dbReference type="PANTHER" id="PTHR30344:SF1">
    <property type="entry name" value="6-PHOSPHOGLUCONOLACTONASE"/>
    <property type="match status" value="1"/>
</dbReference>
<keyword evidence="3" id="KW-0732">Signal</keyword>
<comment type="similarity">
    <text evidence="1">Belongs to the cycloisomerase 2 family.</text>
</comment>
<evidence type="ECO:0000256" key="2">
    <source>
        <dbReference type="ARBA" id="ARBA00022526"/>
    </source>
</evidence>
<dbReference type="KEGG" id="tsph:KIH39_12840"/>
<organism evidence="4 5">
    <name type="scientific">Telmatocola sphagniphila</name>
    <dbReference type="NCBI Taxonomy" id="1123043"/>
    <lineage>
        <taxon>Bacteria</taxon>
        <taxon>Pseudomonadati</taxon>
        <taxon>Planctomycetota</taxon>
        <taxon>Planctomycetia</taxon>
        <taxon>Gemmatales</taxon>
        <taxon>Gemmataceae</taxon>
    </lineage>
</organism>
<dbReference type="GO" id="GO:0005829">
    <property type="term" value="C:cytosol"/>
    <property type="evidence" value="ECO:0007669"/>
    <property type="project" value="TreeGrafter"/>
</dbReference>
<keyword evidence="2" id="KW-0119">Carbohydrate metabolism</keyword>
<dbReference type="PANTHER" id="PTHR30344">
    <property type="entry name" value="6-PHOSPHOGLUCONOLACTONASE-RELATED"/>
    <property type="match status" value="1"/>
</dbReference>